<proteinExistence type="inferred from homology"/>
<keyword evidence="4" id="KW-1185">Reference proteome</keyword>
<dbReference type="OrthoDB" id="1911032at2759"/>
<evidence type="ECO:0000313" key="4">
    <source>
        <dbReference type="Proteomes" id="UP000636800"/>
    </source>
</evidence>
<dbReference type="GO" id="GO:0008017">
    <property type="term" value="F:microtubule binding"/>
    <property type="evidence" value="ECO:0007669"/>
    <property type="project" value="TreeGrafter"/>
</dbReference>
<dbReference type="Proteomes" id="UP000636800">
    <property type="component" value="Unassembled WGS sequence"/>
</dbReference>
<feature type="compositionally biased region" description="Polar residues" evidence="2">
    <location>
        <begin position="51"/>
        <end position="70"/>
    </location>
</feature>
<dbReference type="InterPro" id="IPR007573">
    <property type="entry name" value="QWRF"/>
</dbReference>
<feature type="compositionally biased region" description="Low complexity" evidence="2">
    <location>
        <begin position="295"/>
        <end position="304"/>
    </location>
</feature>
<reference evidence="3 4" key="1">
    <citation type="journal article" date="2020" name="Nat. Food">
        <title>A phased Vanilla planifolia genome enables genetic improvement of flavour and production.</title>
        <authorList>
            <person name="Hasing T."/>
            <person name="Tang H."/>
            <person name="Brym M."/>
            <person name="Khazi F."/>
            <person name="Huang T."/>
            <person name="Chambers A.H."/>
        </authorList>
    </citation>
    <scope>NUCLEOTIDE SEQUENCE [LARGE SCALE GENOMIC DNA]</scope>
    <source>
        <tissue evidence="3">Leaf</tissue>
    </source>
</reference>
<feature type="compositionally biased region" description="Low complexity" evidence="2">
    <location>
        <begin position="326"/>
        <end position="338"/>
    </location>
</feature>
<accession>A0A835QED6</accession>
<dbReference type="GO" id="GO:0005737">
    <property type="term" value="C:cytoplasm"/>
    <property type="evidence" value="ECO:0007669"/>
    <property type="project" value="TreeGrafter"/>
</dbReference>
<comment type="caution">
    <text evidence="3">The sequence shown here is derived from an EMBL/GenBank/DDBJ whole genome shotgun (WGS) entry which is preliminary data.</text>
</comment>
<dbReference type="Pfam" id="PF04484">
    <property type="entry name" value="QWRF"/>
    <property type="match status" value="1"/>
</dbReference>
<organism evidence="3 4">
    <name type="scientific">Vanilla planifolia</name>
    <name type="common">Vanilla</name>
    <dbReference type="NCBI Taxonomy" id="51239"/>
    <lineage>
        <taxon>Eukaryota</taxon>
        <taxon>Viridiplantae</taxon>
        <taxon>Streptophyta</taxon>
        <taxon>Embryophyta</taxon>
        <taxon>Tracheophyta</taxon>
        <taxon>Spermatophyta</taxon>
        <taxon>Magnoliopsida</taxon>
        <taxon>Liliopsida</taxon>
        <taxon>Asparagales</taxon>
        <taxon>Orchidaceae</taxon>
        <taxon>Vanilloideae</taxon>
        <taxon>Vanilleae</taxon>
        <taxon>Vanilla</taxon>
    </lineage>
</organism>
<dbReference type="GO" id="GO:0051225">
    <property type="term" value="P:spindle assembly"/>
    <property type="evidence" value="ECO:0007669"/>
    <property type="project" value="TreeGrafter"/>
</dbReference>
<feature type="compositionally biased region" description="Basic and acidic residues" evidence="2">
    <location>
        <begin position="168"/>
        <end position="184"/>
    </location>
</feature>
<evidence type="ECO:0000256" key="2">
    <source>
        <dbReference type="SAM" id="MobiDB-lite"/>
    </source>
</evidence>
<comment type="similarity">
    <text evidence="1">Belongs to the QWRF family.</text>
</comment>
<feature type="compositionally biased region" description="Low complexity" evidence="2">
    <location>
        <begin position="204"/>
        <end position="217"/>
    </location>
</feature>
<evidence type="ECO:0000256" key="1">
    <source>
        <dbReference type="ARBA" id="ARBA00010016"/>
    </source>
</evidence>
<name>A0A835QED6_VANPL</name>
<protein>
    <recommendedName>
        <fullName evidence="5">QWRF motif-containing protein 2-like</fullName>
    </recommendedName>
</protein>
<feature type="region of interest" description="Disordered" evidence="2">
    <location>
        <begin position="1"/>
        <end position="93"/>
    </location>
</feature>
<evidence type="ECO:0000313" key="3">
    <source>
        <dbReference type="EMBL" id="KAG0470929.1"/>
    </source>
</evidence>
<feature type="compositionally biased region" description="Polar residues" evidence="2">
    <location>
        <begin position="1"/>
        <end position="24"/>
    </location>
</feature>
<feature type="region of interest" description="Disordered" evidence="2">
    <location>
        <begin position="162"/>
        <end position="187"/>
    </location>
</feature>
<feature type="compositionally biased region" description="Basic and acidic residues" evidence="2">
    <location>
        <begin position="79"/>
        <end position="93"/>
    </location>
</feature>
<feature type="region of interest" description="Disordered" evidence="2">
    <location>
        <begin position="199"/>
        <end position="218"/>
    </location>
</feature>
<dbReference type="PANTHER" id="PTHR31807">
    <property type="entry name" value="AUGMIN FAMILY MEMBER"/>
    <property type="match status" value="1"/>
</dbReference>
<dbReference type="PANTHER" id="PTHR31807:SF31">
    <property type="entry name" value="QWRF MOTIF PROTEIN (DUF566)-RELATED"/>
    <property type="match status" value="1"/>
</dbReference>
<feature type="compositionally biased region" description="Polar residues" evidence="2">
    <location>
        <begin position="312"/>
        <end position="325"/>
    </location>
</feature>
<evidence type="ECO:0008006" key="5">
    <source>
        <dbReference type="Google" id="ProtNLM"/>
    </source>
</evidence>
<gene>
    <name evidence="3" type="ORF">HPP92_017629</name>
</gene>
<dbReference type="GO" id="GO:0005880">
    <property type="term" value="C:nuclear microtubule"/>
    <property type="evidence" value="ECO:0007669"/>
    <property type="project" value="TreeGrafter"/>
</dbReference>
<dbReference type="EMBL" id="JADCNL010000008">
    <property type="protein sequence ID" value="KAG0470929.1"/>
    <property type="molecule type" value="Genomic_DNA"/>
</dbReference>
<sequence length="629" mass="68521">MSSGFDSATNHGSPHISIGTSSLSPKVDSILHRKSISSSTSKTRHSIDCEPSTTGASLSTCSPLVSSLNPGSPVRRKKFSLESQRKLRRQRSADEIHVRGLWPSTKKSGVSPRKVTLQDHLNDDCYQTWSGSRKLKIEDKQHGLTANFAASSFSSLQRLNSDSATFEDNERGNRGRSSSKENRTMRNYSGKFLIERSSAKPGMPLSASSSLLSGSEHLPSHSDAIFDGRLSPNNSALEQRRSEFSIDFLSIQTESSEARSRCSPPNSRGPIKITVRRVGSPVRNSRSPVLRKSSRSPVLRTSSSQALRTPKSPLSRTSKSNSPVQRRSGSPSRRCGSPASTLSVTPQESKEESMKSLKSCRQRSSPAKGRRGGSVGSLISMGLSSLFGRNSFSGITETSNKQTPSAATLVAAIGSPAREASVGFGSLARGSAAGEWLHRLRMAHNYLIQWRFLNARAGAVGTVKRATAVNTLMSAWYGLSELGIVVSQKRLHLAKLRLSIKLVNLLFPQLNALEIWKSMEIKHIKALSSTKDCLHAAVCRLPITERAKADPQLLSILLRRATNLAIAIEEDVATCNSITQGLVPLLDELAKIVAREKPLLEESLNLLGCFFAVQFQEESLRCHLIQLKS</sequence>
<dbReference type="AlphaFoldDB" id="A0A835QED6"/>
<feature type="region of interest" description="Disordered" evidence="2">
    <location>
        <begin position="277"/>
        <end position="376"/>
    </location>
</feature>